<sequence>MKSVNLLALAALMSCQRPEPAPELPDYETRLAFSCHDNLSEYYGKATLRNQSLCYSTNQTFYENFSYGATSIVTGNGLVPHNPGEVIAGMKVAFGVGGWGAPKVPPAPVHFRITTPIFTSSTRDFSWRTSRRGPSWISFPRKKPASLGTK</sequence>
<proteinExistence type="predicted"/>
<reference evidence="1 2" key="1">
    <citation type="submission" date="2020-08" db="EMBL/GenBank/DDBJ databases">
        <title>Genomic Encyclopedia of Type Strains, Phase IV (KMG-IV): sequencing the most valuable type-strain genomes for metagenomic binning, comparative biology and taxonomic classification.</title>
        <authorList>
            <person name="Goeker M."/>
        </authorList>
    </citation>
    <scope>NUCLEOTIDE SEQUENCE [LARGE SCALE GENOMIC DNA]</scope>
    <source>
        <strain evidence="1 2">DSM 105074</strain>
    </source>
</reference>
<evidence type="ECO:0000313" key="1">
    <source>
        <dbReference type="EMBL" id="MBB5285528.1"/>
    </source>
</evidence>
<accession>A0A840TZB5</accession>
<comment type="caution">
    <text evidence="1">The sequence shown here is derived from an EMBL/GenBank/DDBJ whole genome shotgun (WGS) entry which is preliminary data.</text>
</comment>
<gene>
    <name evidence="1" type="ORF">HNQ92_003685</name>
</gene>
<keyword evidence="2" id="KW-1185">Reference proteome</keyword>
<evidence type="ECO:0000313" key="2">
    <source>
        <dbReference type="Proteomes" id="UP000557307"/>
    </source>
</evidence>
<dbReference type="AlphaFoldDB" id="A0A840TZB5"/>
<dbReference type="PROSITE" id="PS51257">
    <property type="entry name" value="PROKAR_LIPOPROTEIN"/>
    <property type="match status" value="1"/>
</dbReference>
<dbReference type="EMBL" id="JACHGF010000005">
    <property type="protein sequence ID" value="MBB5285528.1"/>
    <property type="molecule type" value="Genomic_DNA"/>
</dbReference>
<dbReference type="RefSeq" id="WP_184175762.1">
    <property type="nucleotide sequence ID" value="NZ_JACHGF010000005.1"/>
</dbReference>
<name>A0A840TZB5_9BACT</name>
<organism evidence="1 2">
    <name type="scientific">Rhabdobacter roseus</name>
    <dbReference type="NCBI Taxonomy" id="1655419"/>
    <lineage>
        <taxon>Bacteria</taxon>
        <taxon>Pseudomonadati</taxon>
        <taxon>Bacteroidota</taxon>
        <taxon>Cytophagia</taxon>
        <taxon>Cytophagales</taxon>
        <taxon>Cytophagaceae</taxon>
        <taxon>Rhabdobacter</taxon>
    </lineage>
</organism>
<protein>
    <submittedName>
        <fullName evidence="1">Uncharacterized protein</fullName>
    </submittedName>
</protein>
<dbReference type="Proteomes" id="UP000557307">
    <property type="component" value="Unassembled WGS sequence"/>
</dbReference>